<evidence type="ECO:0000313" key="2">
    <source>
        <dbReference type="Proteomes" id="UP000195024"/>
    </source>
</evidence>
<dbReference type="Proteomes" id="UP000195024">
    <property type="component" value="Unassembled WGS sequence"/>
</dbReference>
<dbReference type="Pfam" id="PF15432">
    <property type="entry name" value="Sec-ASP3"/>
    <property type="match status" value="1"/>
</dbReference>
<reference evidence="1 2" key="1">
    <citation type="submission" date="2017-05" db="EMBL/GenBank/DDBJ databases">
        <title>The Genome Sequence of Enterococcus mundtii 6B1_DIV0119.</title>
        <authorList>
            <consortium name="The Broad Institute Genomics Platform"/>
            <consortium name="The Broad Institute Genomic Center for Infectious Diseases"/>
            <person name="Earl A."/>
            <person name="Manson A."/>
            <person name="Schwartman J."/>
            <person name="Gilmore M."/>
            <person name="Abouelleil A."/>
            <person name="Cao P."/>
            <person name="Chapman S."/>
            <person name="Cusick C."/>
            <person name="Shea T."/>
            <person name="Young S."/>
            <person name="Neafsey D."/>
            <person name="Nusbaum C."/>
            <person name="Birren B."/>
        </authorList>
    </citation>
    <scope>NUCLEOTIDE SEQUENCE [LARGE SCALE GENOMIC DNA]</scope>
    <source>
        <strain evidence="1 2">6B1_DIV0119</strain>
    </source>
</reference>
<dbReference type="AlphaFoldDB" id="A0A242KUL6"/>
<dbReference type="GO" id="GO:0015031">
    <property type="term" value="P:protein transport"/>
    <property type="evidence" value="ECO:0007669"/>
    <property type="project" value="InterPro"/>
</dbReference>
<dbReference type="InterPro" id="IPR022259">
    <property type="entry name" value="Acessory_Sec_prot_Asp3"/>
</dbReference>
<organism evidence="1 2">
    <name type="scientific">Enterococcus mundtii</name>
    <dbReference type="NCBI Taxonomy" id="53346"/>
    <lineage>
        <taxon>Bacteria</taxon>
        <taxon>Bacillati</taxon>
        <taxon>Bacillota</taxon>
        <taxon>Bacilli</taxon>
        <taxon>Lactobacillales</taxon>
        <taxon>Enterococcaceae</taxon>
        <taxon>Enterococcus</taxon>
    </lineage>
</organism>
<comment type="caution">
    <text evidence="1">The sequence shown here is derived from an EMBL/GenBank/DDBJ whole genome shotgun (WGS) entry which is preliminary data.</text>
</comment>
<evidence type="ECO:0000313" key="1">
    <source>
        <dbReference type="EMBL" id="OTP24839.1"/>
    </source>
</evidence>
<name>A0A242KUL6_ENTMU</name>
<dbReference type="RefSeq" id="WP_086335532.1">
    <property type="nucleotide sequence ID" value="NZ_NGMS01000004.1"/>
</dbReference>
<dbReference type="EMBL" id="NGMS01000004">
    <property type="protein sequence ID" value="OTP24839.1"/>
    <property type="molecule type" value="Genomic_DNA"/>
</dbReference>
<accession>A0A242KUL6</accession>
<gene>
    <name evidence="1" type="ORF">A5802_002994</name>
</gene>
<proteinExistence type="predicted"/>
<dbReference type="NCBIfam" id="TIGR03711">
    <property type="entry name" value="acc_sec_asp3"/>
    <property type="match status" value="1"/>
</dbReference>
<protein>
    <submittedName>
        <fullName evidence="1">Accessory Sec system protein Asp3</fullName>
    </submittedName>
</protein>
<sequence>MDFDVKWTRNLSDIYKYGSTITYKNANQVCFENELLSPGVPIVKWVSNSYYQKERTLVQLPLLERKKKYYLSTDLQVFPARSLLIKVTFFNRLGKPIGRKVFTEKGGEFTYLNEAFSYSIELVSIGLKKLLFNHLKIWK</sequence>